<dbReference type="STRING" id="295108.HT99x_01139"/>
<evidence type="ECO:0000256" key="1">
    <source>
        <dbReference type="SAM" id="Phobius"/>
    </source>
</evidence>
<dbReference type="RefSeq" id="WP_139016573.1">
    <property type="nucleotide sequence ID" value="NZ_LKAJ02000001.1"/>
</dbReference>
<organism evidence="2">
    <name type="scientific">Candidatus Berkiella aquae</name>
    <dbReference type="NCBI Taxonomy" id="295108"/>
    <lineage>
        <taxon>Bacteria</taxon>
        <taxon>Pseudomonadati</taxon>
        <taxon>Pseudomonadota</taxon>
        <taxon>Gammaproteobacteria</taxon>
        <taxon>Candidatus Berkiellales</taxon>
        <taxon>Candidatus Berkiellaceae</taxon>
        <taxon>Candidatus Berkiella</taxon>
    </lineage>
</organism>
<evidence type="ECO:0000313" key="2">
    <source>
        <dbReference type="EMBL" id="KRG21945.1"/>
    </source>
</evidence>
<keyword evidence="1" id="KW-1133">Transmembrane helix</keyword>
<reference evidence="3" key="2">
    <citation type="journal article" date="2016" name="Genome Announc.">
        <title>Draft Genome Sequences of Two Novel Amoeba-Resistant Intranuclear Bacteria, 'Candidatus Berkiella cookevillensis' and 'Candidatus Berkiella aquae'.</title>
        <authorList>
            <person name="Mehari Y.T."/>
            <person name="Arivett B.A."/>
            <person name="Farone A.L."/>
            <person name="Gunderson J.H."/>
            <person name="Farone M.B."/>
        </authorList>
    </citation>
    <scope>NUCLEOTIDE SEQUENCE</scope>
    <source>
        <strain evidence="3">HT99</strain>
    </source>
</reference>
<name>A0A0Q9YPU7_9GAMM</name>
<evidence type="ECO:0000313" key="3">
    <source>
        <dbReference type="EMBL" id="MCS5710365.1"/>
    </source>
</evidence>
<keyword evidence="1" id="KW-0812">Transmembrane</keyword>
<dbReference type="OrthoDB" id="7559170at2"/>
<evidence type="ECO:0000313" key="4">
    <source>
        <dbReference type="Proteomes" id="UP000051497"/>
    </source>
</evidence>
<keyword evidence="4" id="KW-1185">Reference proteome</keyword>
<feature type="transmembrane region" description="Helical" evidence="1">
    <location>
        <begin position="33"/>
        <end position="50"/>
    </location>
</feature>
<sequence length="247" mass="28711">MMHLIGIASLGILLVQIGCVIHALHQGYSHTFVMMVLLVPVVGAIGYLLVEFGPKLYEHAIIRNIEKFRKANPYHELALREQMAYEKPTIENLHCLAKSYLDLSHYQAALALLDNLLKNQFSRDPYLLLDKAKALFGLEKFHEAKFVLENLFNQSVGNHSTAAEAHLLFARTLSALGEYQLANREFEHLHNYYVGLEASFYYFQHLRQLNHETRAEEVLKHMRKRFKRLPKHYRGKEQAWLKQAQKD</sequence>
<accession>A0A0Q9YPU7</accession>
<gene>
    <name evidence="3" type="ORF">HT99x_002905</name>
    <name evidence="2" type="ORF">HT99x_01139</name>
</gene>
<dbReference type="EMBL" id="LKAJ01000003">
    <property type="protein sequence ID" value="KRG21945.1"/>
    <property type="molecule type" value="Genomic_DNA"/>
</dbReference>
<comment type="caution">
    <text evidence="2">The sequence shown here is derived from an EMBL/GenBank/DDBJ whole genome shotgun (WGS) entry which is preliminary data.</text>
</comment>
<dbReference type="PIRSF" id="PIRSF030959">
    <property type="entry name" value="UCP030959"/>
    <property type="match status" value="1"/>
</dbReference>
<dbReference type="InterPro" id="IPR014562">
    <property type="entry name" value="UCP030959_TPR_rpt-cont"/>
</dbReference>
<dbReference type="AlphaFoldDB" id="A0A0Q9YPU7"/>
<keyword evidence="1" id="KW-0472">Membrane</keyword>
<reference evidence="2" key="1">
    <citation type="submission" date="2015-09" db="EMBL/GenBank/DDBJ databases">
        <title>Draft Genome Sequences of Two Novel Amoeba-resistant Intranuclear Bacteria, Candidatus Berkiella cookevillensis and Candidatus Berkiella aquae.</title>
        <authorList>
            <person name="Mehari Y.T."/>
            <person name="Arivett B.A."/>
            <person name="Farone A.L."/>
            <person name="Gunderson J.H."/>
            <person name="Farone M.B."/>
        </authorList>
    </citation>
    <scope>NUCLEOTIDE SEQUENCE [LARGE SCALE GENOMIC DNA]</scope>
    <source>
        <strain evidence="2">HT99</strain>
    </source>
</reference>
<protein>
    <submittedName>
        <fullName evidence="2">Anaphase-promoting complex, cyclosome, subunit 3</fullName>
    </submittedName>
</protein>
<dbReference type="SUPFAM" id="SSF48452">
    <property type="entry name" value="TPR-like"/>
    <property type="match status" value="1"/>
</dbReference>
<dbReference type="EMBL" id="LKAJ02000001">
    <property type="protein sequence ID" value="MCS5710365.1"/>
    <property type="molecule type" value="Genomic_DNA"/>
</dbReference>
<dbReference type="Gene3D" id="1.25.40.10">
    <property type="entry name" value="Tetratricopeptide repeat domain"/>
    <property type="match status" value="1"/>
</dbReference>
<dbReference type="InterPro" id="IPR011990">
    <property type="entry name" value="TPR-like_helical_dom_sf"/>
</dbReference>
<reference evidence="3" key="3">
    <citation type="submission" date="2021-06" db="EMBL/GenBank/DDBJ databases">
        <title>Genomic Description and Analysis of Intracellular Bacteria, Candidatus Berkiella cookevillensis and Candidatus Berkiella aquae.</title>
        <authorList>
            <person name="Kidane D.T."/>
            <person name="Mehari Y.T."/>
            <person name="Rice F.C."/>
            <person name="Arivett B.A."/>
            <person name="Farone A.L."/>
            <person name="Berk S.G."/>
            <person name="Farone M.B."/>
        </authorList>
    </citation>
    <scope>NUCLEOTIDE SEQUENCE</scope>
    <source>
        <strain evidence="3">HT99</strain>
    </source>
</reference>
<dbReference type="Proteomes" id="UP000051497">
    <property type="component" value="Unassembled WGS sequence"/>
</dbReference>
<proteinExistence type="predicted"/>